<gene>
    <name evidence="2" type="ordered locus">Murru_0571</name>
</gene>
<dbReference type="InterPro" id="IPR042095">
    <property type="entry name" value="SUMF_sf"/>
</dbReference>
<dbReference type="Pfam" id="PF03781">
    <property type="entry name" value="FGE-sulfatase"/>
    <property type="match status" value="1"/>
</dbReference>
<keyword evidence="3" id="KW-1185">Reference proteome</keyword>
<dbReference type="AlphaFoldDB" id="G2PS32"/>
<dbReference type="EMBL" id="CP002999">
    <property type="protein sequence ID" value="AEM69622.1"/>
    <property type="molecule type" value="Genomic_DNA"/>
</dbReference>
<dbReference type="InterPro" id="IPR051043">
    <property type="entry name" value="Sulfatase_Mod_Factor_Kinase"/>
</dbReference>
<sequence length="319" mass="36187">MTIKSIGILYLLLGTMVMGYGQKTSNYTQSLPGVDIEFEMVAIPSGTFLMGSPKDELGRKSDEGPVREIEVEGFWMSKFEITWEVYNLFIERAIDNLENEAKVTEVNLEIDAVSGATTPYVDMSLGMGREEGYPAVNITQRAASAFCEWLSAITGRYYRLPTEVEWEYAARAGSDQPYYFGVDPSELSDHAWFDQNSGGAYHKVGTKKPNPWGLYDIYGNVAEWTLDQYNENGYADAKLPFEPVINEYPIAIRGGSFRDGPQQLRSASRLASNPIWKQRDPQFPRSKWWFTDAGFVGFRVVRPVTPPAPENYYDYWIKN</sequence>
<reference evidence="3" key="1">
    <citation type="submission" date="2011-08" db="EMBL/GenBank/DDBJ databases">
        <title>The complete genome of Muricauda ruestringensis DSM 13258.</title>
        <authorList>
            <person name="Lucas S."/>
            <person name="Han J."/>
            <person name="Lapidus A."/>
            <person name="Bruce D."/>
            <person name="Goodwin L."/>
            <person name="Pitluck S."/>
            <person name="Peters L."/>
            <person name="Kyrpides N."/>
            <person name="Mavromatis K."/>
            <person name="Ivanova N."/>
            <person name="Ovchinnikova G."/>
            <person name="Teshima H."/>
            <person name="Detter J.C."/>
            <person name="Tapia R."/>
            <person name="Han C."/>
            <person name="Land M."/>
            <person name="Hauser L."/>
            <person name="Markowitz V."/>
            <person name="Cheng J.-F."/>
            <person name="Hugenholtz P."/>
            <person name="Woyke T."/>
            <person name="Wu D."/>
            <person name="Spring S."/>
            <person name="Schroeder M."/>
            <person name="Brambilla E."/>
            <person name="Klenk H.-P."/>
            <person name="Eisen J.A."/>
        </authorList>
    </citation>
    <scope>NUCLEOTIDE SEQUENCE [LARGE SCALE GENOMIC DNA]</scope>
    <source>
        <strain evidence="3">DSM 13258 / LMG 19739 / B1</strain>
    </source>
</reference>
<dbReference type="GO" id="GO:0120147">
    <property type="term" value="F:formylglycine-generating oxidase activity"/>
    <property type="evidence" value="ECO:0007669"/>
    <property type="project" value="TreeGrafter"/>
</dbReference>
<accession>G2PS32</accession>
<dbReference type="InterPro" id="IPR005532">
    <property type="entry name" value="SUMF_dom"/>
</dbReference>
<dbReference type="PANTHER" id="PTHR23150:SF19">
    <property type="entry name" value="FORMYLGLYCINE-GENERATING ENZYME"/>
    <property type="match status" value="1"/>
</dbReference>
<dbReference type="STRING" id="886377.Murru_0571"/>
<proteinExistence type="predicted"/>
<dbReference type="HOGENOM" id="CLU_012431_2_0_10"/>
<dbReference type="InterPro" id="IPR016187">
    <property type="entry name" value="CTDL_fold"/>
</dbReference>
<dbReference type="SUPFAM" id="SSF56436">
    <property type="entry name" value="C-type lectin-like"/>
    <property type="match status" value="1"/>
</dbReference>
<evidence type="ECO:0000313" key="3">
    <source>
        <dbReference type="Proteomes" id="UP000008908"/>
    </source>
</evidence>
<dbReference type="eggNOG" id="COG1262">
    <property type="taxonomic scope" value="Bacteria"/>
</dbReference>
<dbReference type="RefSeq" id="WP_014031905.1">
    <property type="nucleotide sequence ID" value="NC_015945.1"/>
</dbReference>
<dbReference type="Proteomes" id="UP000008908">
    <property type="component" value="Chromosome"/>
</dbReference>
<dbReference type="KEGG" id="mrs:Murru_0571"/>
<name>G2PS32_ALLRU</name>
<evidence type="ECO:0000259" key="1">
    <source>
        <dbReference type="Pfam" id="PF03781"/>
    </source>
</evidence>
<organism evidence="2 3">
    <name type="scientific">Allomuricauda ruestringensis (strain DSM 13258 / CIP 107369 / LMG 19739 / B1)</name>
    <name type="common">Muricauda ruestringensis</name>
    <dbReference type="NCBI Taxonomy" id="886377"/>
    <lineage>
        <taxon>Bacteria</taxon>
        <taxon>Pseudomonadati</taxon>
        <taxon>Bacteroidota</taxon>
        <taxon>Flavobacteriia</taxon>
        <taxon>Flavobacteriales</taxon>
        <taxon>Flavobacteriaceae</taxon>
        <taxon>Flagellimonas</taxon>
    </lineage>
</organism>
<reference evidence="2 3" key="2">
    <citation type="journal article" date="2012" name="Stand. Genomic Sci.">
        <title>Complete genome sequence of the facultatively anaerobic, appendaged bacterium Muricauda ruestringensis type strain (B1(T)).</title>
        <authorList>
            <person name="Huntemann M."/>
            <person name="Teshima H."/>
            <person name="Lapidus A."/>
            <person name="Nolan M."/>
            <person name="Lucas S."/>
            <person name="Hammon N."/>
            <person name="Deshpande S."/>
            <person name="Cheng J.F."/>
            <person name="Tapia R."/>
            <person name="Goodwin L.A."/>
            <person name="Pitluck S."/>
            <person name="Liolios K."/>
            <person name="Pagani I."/>
            <person name="Ivanova N."/>
            <person name="Mavromatis K."/>
            <person name="Mikhailova N."/>
            <person name="Pati A."/>
            <person name="Chen A."/>
            <person name="Palaniappan K."/>
            <person name="Land M."/>
            <person name="Hauser L."/>
            <person name="Pan C."/>
            <person name="Brambilla E.M."/>
            <person name="Rohde M."/>
            <person name="Spring S."/>
            <person name="Goker M."/>
            <person name="Detter J.C."/>
            <person name="Bristow J."/>
            <person name="Eisen J.A."/>
            <person name="Markowitz V."/>
            <person name="Hugenholtz P."/>
            <person name="Kyrpides N.C."/>
            <person name="Klenk H.P."/>
            <person name="Woyke T."/>
        </authorList>
    </citation>
    <scope>NUCLEOTIDE SEQUENCE [LARGE SCALE GENOMIC DNA]</scope>
    <source>
        <strain evidence="3">DSM 13258 / LMG 19739 / B1</strain>
    </source>
</reference>
<dbReference type="Gene3D" id="3.90.1580.10">
    <property type="entry name" value="paralog of FGE (formylglycine-generating enzyme)"/>
    <property type="match status" value="1"/>
</dbReference>
<feature type="domain" description="Sulfatase-modifying factor enzyme-like" evidence="1">
    <location>
        <begin position="39"/>
        <end position="274"/>
    </location>
</feature>
<protein>
    <submittedName>
        <fullName evidence="2">Sulphatase-modifying factor protein</fullName>
    </submittedName>
</protein>
<evidence type="ECO:0000313" key="2">
    <source>
        <dbReference type="EMBL" id="AEM69622.1"/>
    </source>
</evidence>
<dbReference type="PANTHER" id="PTHR23150">
    <property type="entry name" value="SULFATASE MODIFYING FACTOR 1, 2"/>
    <property type="match status" value="1"/>
</dbReference>